<evidence type="ECO:0000313" key="7">
    <source>
        <dbReference type="Proteomes" id="UP000663699"/>
    </source>
</evidence>
<evidence type="ECO:0000256" key="1">
    <source>
        <dbReference type="ARBA" id="ARBA00004141"/>
    </source>
</evidence>
<keyword evidence="4 5" id="KW-0472">Membrane</keyword>
<feature type="transmembrane region" description="Helical" evidence="5">
    <location>
        <begin position="488"/>
        <end position="510"/>
    </location>
</feature>
<reference evidence="6" key="1">
    <citation type="submission" date="2020-06" db="EMBL/GenBank/DDBJ databases">
        <title>Genomes of multiple members of Pneumocystis genus reveal paths to human pathogen Pneumocystis jirovecii.</title>
        <authorList>
            <person name="Cisse O.H."/>
            <person name="Ma L."/>
            <person name="Dekker J."/>
            <person name="Khil P."/>
            <person name="Jo J."/>
            <person name="Brenchley J."/>
            <person name="Blair R."/>
            <person name="Pahar B."/>
            <person name="Chabe M."/>
            <person name="Van Rompay K.A."/>
            <person name="Keesler R."/>
            <person name="Sukura A."/>
            <person name="Hirsch V."/>
            <person name="Kutty G."/>
            <person name="Liu Y."/>
            <person name="Peng L."/>
            <person name="Chen J."/>
            <person name="Song J."/>
            <person name="Weissenbacher-Lang C."/>
            <person name="Xu J."/>
            <person name="Upham N.S."/>
            <person name="Stajich J.E."/>
            <person name="Cuomo C.A."/>
            <person name="Cushion M.T."/>
            <person name="Kovacs J.A."/>
        </authorList>
    </citation>
    <scope>NUCLEOTIDE SEQUENCE</scope>
    <source>
        <strain evidence="6">2A</strain>
    </source>
</reference>
<dbReference type="GO" id="GO:0006882">
    <property type="term" value="P:intracellular zinc ion homeostasis"/>
    <property type="evidence" value="ECO:0007669"/>
    <property type="project" value="TreeGrafter"/>
</dbReference>
<evidence type="ECO:0000313" key="6">
    <source>
        <dbReference type="EMBL" id="QSL64342.1"/>
    </source>
</evidence>
<proteinExistence type="predicted"/>
<evidence type="ECO:0000256" key="2">
    <source>
        <dbReference type="ARBA" id="ARBA00022692"/>
    </source>
</evidence>
<feature type="transmembrane region" description="Helical" evidence="5">
    <location>
        <begin position="247"/>
        <end position="269"/>
    </location>
</feature>
<dbReference type="GO" id="GO:0005385">
    <property type="term" value="F:zinc ion transmembrane transporter activity"/>
    <property type="evidence" value="ECO:0007669"/>
    <property type="project" value="TreeGrafter"/>
</dbReference>
<dbReference type="InterPro" id="IPR003689">
    <property type="entry name" value="ZIP"/>
</dbReference>
<dbReference type="PANTHER" id="PTHR16950:SF16">
    <property type="entry name" value="ZINC TRANSPORTER ZIP13"/>
    <property type="match status" value="1"/>
</dbReference>
<feature type="transmembrane region" description="Helical" evidence="5">
    <location>
        <begin position="289"/>
        <end position="305"/>
    </location>
</feature>
<dbReference type="GO" id="GO:0016020">
    <property type="term" value="C:membrane"/>
    <property type="evidence" value="ECO:0007669"/>
    <property type="project" value="UniProtKB-SubCell"/>
</dbReference>
<keyword evidence="3 5" id="KW-1133">Transmembrane helix</keyword>
<keyword evidence="7" id="KW-1185">Reference proteome</keyword>
<organism evidence="6 7">
    <name type="scientific">Pneumocystis wakefieldiae</name>
    <dbReference type="NCBI Taxonomy" id="38082"/>
    <lineage>
        <taxon>Eukaryota</taxon>
        <taxon>Fungi</taxon>
        <taxon>Dikarya</taxon>
        <taxon>Ascomycota</taxon>
        <taxon>Taphrinomycotina</taxon>
        <taxon>Pneumocystomycetes</taxon>
        <taxon>Pneumocystaceae</taxon>
        <taxon>Pneumocystis</taxon>
    </lineage>
</organism>
<feature type="transmembrane region" description="Helical" evidence="5">
    <location>
        <begin position="209"/>
        <end position="227"/>
    </location>
</feature>
<feature type="transmembrane region" description="Helical" evidence="5">
    <location>
        <begin position="516"/>
        <end position="536"/>
    </location>
</feature>
<evidence type="ECO:0000256" key="5">
    <source>
        <dbReference type="SAM" id="Phobius"/>
    </source>
</evidence>
<dbReference type="Proteomes" id="UP000663699">
    <property type="component" value="Chromosome 2"/>
</dbReference>
<gene>
    <name evidence="6" type="ORF">MERGE_001642</name>
</gene>
<feature type="transmembrane region" description="Helical" evidence="5">
    <location>
        <begin position="444"/>
        <end position="467"/>
    </location>
</feature>
<dbReference type="Pfam" id="PF02535">
    <property type="entry name" value="Zip"/>
    <property type="match status" value="1"/>
</dbReference>
<dbReference type="AlphaFoldDB" id="A0A899FWC8"/>
<name>A0A899FWC8_9ASCO</name>
<evidence type="ECO:0000256" key="4">
    <source>
        <dbReference type="ARBA" id="ARBA00023136"/>
    </source>
</evidence>
<accession>A0A899FWC8</accession>
<protein>
    <submittedName>
        <fullName evidence="6">Uncharacterized protein</fullName>
    </submittedName>
</protein>
<dbReference type="EMBL" id="CP054533">
    <property type="protein sequence ID" value="QSL64342.1"/>
    <property type="molecule type" value="Genomic_DNA"/>
</dbReference>
<evidence type="ECO:0000256" key="3">
    <source>
        <dbReference type="ARBA" id="ARBA00022989"/>
    </source>
</evidence>
<sequence>MTSKIFWIKYIFTISILFTFFYDYVKAGKTIFCNRGGYEDTEEKRDTTNERLFNETIQRLIDDISSGKYEFLSRSFENCPFLSECENSKAPYLHQGYDCFIYNPQNISNIFRSCKKLAVFLQIKNFVDFKRNEGADKPQNDKSEFCRYLCSDSKNCPFYNKDNKSESLKDLVYKFDDHITKCLNMDKQSHSPIHFNIHKEKKGKLLETFFPFSPTINSILATFYISGPPNFILALLPYNINKSLLDVLVAFAIGGFFGDIFLHLLPEVLLDKRIDKNFNIAFFDSQKNIIISIFILAGFICFMLIDRTLRSFIEHDSNHGHNEKYIKNGEDKKHDKPVAVSTSISLKSDDTNSIKKRIVANDEKKDDSSISSLKNLKPSLSGYLNFIADFFHNFTDGLALSTSFYASSATGITTTMAIFFHEIPHEFGDFAIILHSGFTKYEALISQFITAIGAFLGTFTGILINNLSTNFFNNKVYFYNTSIFLNDLVLSFIIGTFFYVGTVGIIPQLLNNKNNGFFTIFAQLITIFLGFGCMLII</sequence>
<comment type="subcellular location">
    <subcellularLocation>
        <location evidence="1">Membrane</location>
        <topology evidence="1">Multi-pass membrane protein</topology>
    </subcellularLocation>
</comment>
<feature type="transmembrane region" description="Helical" evidence="5">
    <location>
        <begin position="6"/>
        <end position="25"/>
    </location>
</feature>
<keyword evidence="2 5" id="KW-0812">Transmembrane</keyword>
<dbReference type="OrthoDB" id="200954at2759"/>
<dbReference type="PANTHER" id="PTHR16950">
    <property type="entry name" value="ZINC TRANSPORTER SLC39A7 HISTIDINE-RICH MEMBRANE PROTEIN KE4"/>
    <property type="match status" value="1"/>
</dbReference>